<feature type="chain" id="PRO_5009644987" description="DUF8021 domain-containing protein" evidence="1">
    <location>
        <begin position="18"/>
        <end position="307"/>
    </location>
</feature>
<dbReference type="InterPro" id="IPR058334">
    <property type="entry name" value="DUF8021"/>
</dbReference>
<feature type="signal peptide" evidence="1">
    <location>
        <begin position="1"/>
        <end position="17"/>
    </location>
</feature>
<evidence type="ECO:0000259" key="2">
    <source>
        <dbReference type="Pfam" id="PF26061"/>
    </source>
</evidence>
<sequence length="307" mass="33414">MLPSFISLLTLVVYASADCSRASLQAATARYVTAQSKGAGLTGLTSNFTYRENDAAVNTTRSILNLPLNITQTRSIHDTVACSSFTEIIAAGLPHQYVIGTRILYNNAAKNGTLLAHTIESIVTKPGDWAFDAPGYLRWNSIENWTPIPEGQRDSPAVIKAAGDAYFDRFDNVNVTVPFGKPCARLEGGAYTGASALRNNTCDIGGLPSNIKVTNRRYVIDEVMGMVDIFLGFPGLDRSVADRPVPDSHMFRVEGGKIRYIHTVSACFNAGCGMNSTIFSREHKRVRRVGKVAYPVGGWRANSTWNL</sequence>
<name>A0A1J7J4G7_9PEZI</name>
<dbReference type="AlphaFoldDB" id="A0A1J7J4G7"/>
<protein>
    <recommendedName>
        <fullName evidence="2">DUF8021 domain-containing protein</fullName>
    </recommendedName>
</protein>
<accession>A0A1J7J4G7</accession>
<dbReference type="OrthoDB" id="3515051at2759"/>
<dbReference type="InParanoid" id="A0A1J7J4G7"/>
<evidence type="ECO:0000313" key="4">
    <source>
        <dbReference type="Proteomes" id="UP000182658"/>
    </source>
</evidence>
<evidence type="ECO:0000313" key="3">
    <source>
        <dbReference type="EMBL" id="OIW34259.1"/>
    </source>
</evidence>
<organism evidence="3 4">
    <name type="scientific">Coniochaeta ligniaria NRRL 30616</name>
    <dbReference type="NCBI Taxonomy" id="1408157"/>
    <lineage>
        <taxon>Eukaryota</taxon>
        <taxon>Fungi</taxon>
        <taxon>Dikarya</taxon>
        <taxon>Ascomycota</taxon>
        <taxon>Pezizomycotina</taxon>
        <taxon>Sordariomycetes</taxon>
        <taxon>Sordariomycetidae</taxon>
        <taxon>Coniochaetales</taxon>
        <taxon>Coniochaetaceae</taxon>
        <taxon>Coniochaeta</taxon>
    </lineage>
</organism>
<dbReference type="Pfam" id="PF26061">
    <property type="entry name" value="DUF8021"/>
    <property type="match status" value="1"/>
</dbReference>
<dbReference type="EMBL" id="KV875093">
    <property type="protein sequence ID" value="OIW34259.1"/>
    <property type="molecule type" value="Genomic_DNA"/>
</dbReference>
<feature type="domain" description="DUF8021" evidence="2">
    <location>
        <begin position="152"/>
        <end position="264"/>
    </location>
</feature>
<dbReference type="Proteomes" id="UP000182658">
    <property type="component" value="Unassembled WGS sequence"/>
</dbReference>
<proteinExistence type="predicted"/>
<reference evidence="3 4" key="1">
    <citation type="submission" date="2016-10" db="EMBL/GenBank/DDBJ databases">
        <title>Draft genome sequence of Coniochaeta ligniaria NRRL30616, a lignocellulolytic fungus for bioabatement of inhibitors in plant biomass hydrolysates.</title>
        <authorList>
            <consortium name="DOE Joint Genome Institute"/>
            <person name="Jimenez D.J."/>
            <person name="Hector R.E."/>
            <person name="Riley R."/>
            <person name="Sun H."/>
            <person name="Grigoriev I.V."/>
            <person name="Van Elsas J.D."/>
            <person name="Nichols N.N."/>
        </authorList>
    </citation>
    <scope>NUCLEOTIDE SEQUENCE [LARGE SCALE GENOMIC DNA]</scope>
    <source>
        <strain evidence="3 4">NRRL 30616</strain>
    </source>
</reference>
<gene>
    <name evidence="3" type="ORF">CONLIGDRAFT_687963</name>
</gene>
<keyword evidence="4" id="KW-1185">Reference proteome</keyword>
<evidence type="ECO:0000256" key="1">
    <source>
        <dbReference type="SAM" id="SignalP"/>
    </source>
</evidence>
<keyword evidence="1" id="KW-0732">Signal</keyword>